<dbReference type="Proteomes" id="UP000008672">
    <property type="component" value="Unassembled WGS sequence"/>
</dbReference>
<evidence type="ECO:0000313" key="2">
    <source>
        <dbReference type="Ensembl" id="ENSLACP00000000157.1"/>
    </source>
</evidence>
<dbReference type="Pfam" id="PF01019">
    <property type="entry name" value="G_glu_transpept"/>
    <property type="match status" value="1"/>
</dbReference>
<accession>H2ZRY6</accession>
<dbReference type="OMA" id="CDLFCDT"/>
<dbReference type="InterPro" id="IPR029055">
    <property type="entry name" value="Ntn_hydrolases_N"/>
</dbReference>
<dbReference type="GeneTree" id="ENSGT00940000161883"/>
<evidence type="ECO:0000256" key="1">
    <source>
        <dbReference type="ARBA" id="ARBA00009381"/>
    </source>
</evidence>
<dbReference type="Ensembl" id="ENSLACT00000000159.1">
    <property type="protein sequence ID" value="ENSLACP00000000157.1"/>
    <property type="gene ID" value="ENSLACG00000000140.1"/>
</dbReference>
<dbReference type="Gene3D" id="3.60.20.40">
    <property type="match status" value="1"/>
</dbReference>
<reference evidence="2" key="2">
    <citation type="submission" date="2025-08" db="UniProtKB">
        <authorList>
            <consortium name="Ensembl"/>
        </authorList>
    </citation>
    <scope>IDENTIFICATION</scope>
</reference>
<dbReference type="InParanoid" id="H2ZRY6"/>
<dbReference type="PANTHER" id="PTHR47278:SF1">
    <property type="entry name" value="GLUTATHIONE HYDROLASE 6"/>
    <property type="match status" value="1"/>
</dbReference>
<dbReference type="eggNOG" id="KOG2410">
    <property type="taxonomic scope" value="Eukaryota"/>
</dbReference>
<dbReference type="InterPro" id="IPR052688">
    <property type="entry name" value="Gamma-glutamyltransfase"/>
</dbReference>
<sequence>GGIFTAVFYNSTSGSSKVLNAVPTDAPSAASYGTPMMFQGLRLMHRQYGSMEWPKLLQGAVQLAREGFSIDRLLGKALKNHEIKIRNSNLRDLFCDPEGKVKLEGSIAGNPKLADFLEKISTVMSSDAFFLPSLTQQLSQDLNLSEAKAFVGDMELRKVELTEPLTVDLEKFVLYGPASPTAGQVVADIIIDLEDTTKAEMTTGTPTVPSKQAIPSGELSPLSMAAVGGYVIAADSSGNILVIATSLNSPFGSGVLSPSTGVLFNDFPGAMASKVSFSASPFVLRLKDGDSVVGITAGGKSSVPFAVAQSVIKKVYFDKSSKEAVEGLMWFLDIGEDGATRTGVYGLPTSSDLFIPLIALVESHAGHVSAFGNLPAFAHSDGY</sequence>
<dbReference type="PRINTS" id="PR01210">
    <property type="entry name" value="GGTRANSPTASE"/>
</dbReference>
<keyword evidence="3" id="KW-1185">Reference proteome</keyword>
<comment type="similarity">
    <text evidence="1">Belongs to the gamma-glutamyltransferase family.</text>
</comment>
<dbReference type="GO" id="GO:0070062">
    <property type="term" value="C:extracellular exosome"/>
    <property type="evidence" value="ECO:0007669"/>
    <property type="project" value="TreeGrafter"/>
</dbReference>
<dbReference type="EMBL" id="AFYH01280849">
    <property type="status" value="NOT_ANNOTATED_CDS"/>
    <property type="molecule type" value="Genomic_DNA"/>
</dbReference>
<proteinExistence type="inferred from homology"/>
<dbReference type="SUPFAM" id="SSF56235">
    <property type="entry name" value="N-terminal nucleophile aminohydrolases (Ntn hydrolases)"/>
    <property type="match status" value="1"/>
</dbReference>
<evidence type="ECO:0000313" key="3">
    <source>
        <dbReference type="Proteomes" id="UP000008672"/>
    </source>
</evidence>
<dbReference type="InterPro" id="IPR043137">
    <property type="entry name" value="GGT_ssub_C"/>
</dbReference>
<dbReference type="FunCoup" id="H2ZRY6">
    <property type="interactions" value="88"/>
</dbReference>
<dbReference type="STRING" id="7897.ENSLACP00000000157"/>
<organism evidence="2 3">
    <name type="scientific">Latimeria chalumnae</name>
    <name type="common">Coelacanth</name>
    <dbReference type="NCBI Taxonomy" id="7897"/>
    <lineage>
        <taxon>Eukaryota</taxon>
        <taxon>Metazoa</taxon>
        <taxon>Chordata</taxon>
        <taxon>Craniata</taxon>
        <taxon>Vertebrata</taxon>
        <taxon>Euteleostomi</taxon>
        <taxon>Coelacanthiformes</taxon>
        <taxon>Coelacanthidae</taxon>
        <taxon>Latimeria</taxon>
    </lineage>
</organism>
<reference evidence="3" key="1">
    <citation type="submission" date="2011-08" db="EMBL/GenBank/DDBJ databases">
        <title>The draft genome of Latimeria chalumnae.</title>
        <authorList>
            <person name="Di Palma F."/>
            <person name="Alfoldi J."/>
            <person name="Johnson J."/>
            <person name="Berlin A."/>
            <person name="Gnerre S."/>
            <person name="Jaffe D."/>
            <person name="MacCallum I."/>
            <person name="Young S."/>
            <person name="Walker B.J."/>
            <person name="Lander E."/>
            <person name="Lindblad-Toh K."/>
        </authorList>
    </citation>
    <scope>NUCLEOTIDE SEQUENCE [LARGE SCALE GENOMIC DNA]</scope>
    <source>
        <strain evidence="3">Wild caught</strain>
    </source>
</reference>
<protein>
    <submittedName>
        <fullName evidence="2">Uncharacterized protein</fullName>
    </submittedName>
</protein>
<name>H2ZRY6_LATCH</name>
<reference evidence="2" key="3">
    <citation type="submission" date="2025-09" db="UniProtKB">
        <authorList>
            <consortium name="Ensembl"/>
        </authorList>
    </citation>
    <scope>IDENTIFICATION</scope>
</reference>
<dbReference type="PANTHER" id="PTHR47278">
    <property type="entry name" value="GLUTATHIONE HYDROLASE 6"/>
    <property type="match status" value="1"/>
</dbReference>
<dbReference type="HOGENOM" id="CLU_049993_0_0_1"/>
<dbReference type="AlphaFoldDB" id="H2ZRY6"/>